<proteinExistence type="predicted"/>
<comment type="caution">
    <text evidence="1">The sequence shown here is derived from an EMBL/GenBank/DDBJ whole genome shotgun (WGS) entry which is preliminary data.</text>
</comment>
<sequence>MAAFDLERNQRRLDLRVQALLGEIVAVEGNVDQADFLGQAEQFAQALGDPGAAAVDADQRGILRQQRTDQFGQLPALGFGIWQGVIG</sequence>
<name>A0A645CYL6_9ZZZZ</name>
<evidence type="ECO:0000313" key="1">
    <source>
        <dbReference type="EMBL" id="MPM82054.1"/>
    </source>
</evidence>
<gene>
    <name evidence="1" type="ORF">SDC9_129112</name>
</gene>
<accession>A0A645CYL6</accession>
<reference evidence="1" key="1">
    <citation type="submission" date="2019-08" db="EMBL/GenBank/DDBJ databases">
        <authorList>
            <person name="Kucharzyk K."/>
            <person name="Murdoch R.W."/>
            <person name="Higgins S."/>
            <person name="Loffler F."/>
        </authorList>
    </citation>
    <scope>NUCLEOTIDE SEQUENCE</scope>
</reference>
<dbReference type="EMBL" id="VSSQ01031243">
    <property type="protein sequence ID" value="MPM82054.1"/>
    <property type="molecule type" value="Genomic_DNA"/>
</dbReference>
<organism evidence="1">
    <name type="scientific">bioreactor metagenome</name>
    <dbReference type="NCBI Taxonomy" id="1076179"/>
    <lineage>
        <taxon>unclassified sequences</taxon>
        <taxon>metagenomes</taxon>
        <taxon>ecological metagenomes</taxon>
    </lineage>
</organism>
<dbReference type="AlphaFoldDB" id="A0A645CYL6"/>
<protein>
    <submittedName>
        <fullName evidence="1">Uncharacterized protein</fullName>
    </submittedName>
</protein>